<dbReference type="InterPro" id="IPR015943">
    <property type="entry name" value="WD40/YVTN_repeat-like_dom_sf"/>
</dbReference>
<evidence type="ECO:0000256" key="8">
    <source>
        <dbReference type="SAM" id="MobiDB-lite"/>
    </source>
</evidence>
<dbReference type="PANTHER" id="PTHR22847">
    <property type="entry name" value="WD40 REPEAT PROTEIN"/>
    <property type="match status" value="1"/>
</dbReference>
<organism evidence="10 11">
    <name type="scientific">Talaromyces rugulosus</name>
    <name type="common">Penicillium rugulosum</name>
    <dbReference type="NCBI Taxonomy" id="121627"/>
    <lineage>
        <taxon>Eukaryota</taxon>
        <taxon>Fungi</taxon>
        <taxon>Dikarya</taxon>
        <taxon>Ascomycota</taxon>
        <taxon>Pezizomycotina</taxon>
        <taxon>Eurotiomycetes</taxon>
        <taxon>Eurotiomycetidae</taxon>
        <taxon>Eurotiales</taxon>
        <taxon>Trichocomaceae</taxon>
        <taxon>Talaromyces</taxon>
        <taxon>Talaromyces sect. Islandici</taxon>
    </lineage>
</organism>
<sequence>MAGTQVDAGDPAPKRRRLNDSAPAVTNGKQSPANIESSPSSSDEPAATSDDAMEHRRASWSAKKTTPPRRQYSPQSKSPGGSDTADELAMNGDAFWDRNAREQSPAKKAPTSLAEMNGDDAQSGDKMDAESLTPALIEPNGDADSRAMSVEQPERIPTPEPVPPPPPPKPDHVNYVQKYVLRGHLRGVSAVKFSPDRTMIASGGADGTLKVWDTSTGKLLHSFEGHLAGISTVAWSPDNETVATGSDDKTIRLWNALTGKAHPKAFSGHHNYVYSIAFSPKGNIIVSGSYDEAVFLWDVRSAKVMRSLPAHSDPVAGVDICHDGTLVVSCSSDGLIRIWDTMTGQCLRTLVHDDNPPVMAVRFSPNSKYVLAWTLDDCIRLWDYVQGRCIKTYQGHINRKYSLCGSFGIYATPDGPPHAFAVSGSEDGAMICWDVVGKNTLQRIEGHTDVVLAVDTAELDGKSLIVSCGLDQTVRVWEEVDNVRVDGPVKVNGDTMEVTPDHAAEAETKSTFHEAQNGVEDDKMVS</sequence>
<dbReference type="Pfam" id="PF25175">
    <property type="entry name" value="Beta-prop_WDR5"/>
    <property type="match status" value="1"/>
</dbReference>
<evidence type="ECO:0000256" key="1">
    <source>
        <dbReference type="ARBA" id="ARBA00004570"/>
    </source>
</evidence>
<protein>
    <recommendedName>
        <fullName evidence="5">Mitochondrial division protein 1</fullName>
    </recommendedName>
</protein>
<dbReference type="PANTHER" id="PTHR22847:SF637">
    <property type="entry name" value="WD REPEAT DOMAIN 5B"/>
    <property type="match status" value="1"/>
</dbReference>
<dbReference type="AlphaFoldDB" id="A0A7H8QYZ2"/>
<dbReference type="InterPro" id="IPR019775">
    <property type="entry name" value="WD40_repeat_CS"/>
</dbReference>
<feature type="compositionally biased region" description="Pro residues" evidence="8">
    <location>
        <begin position="156"/>
        <end position="168"/>
    </location>
</feature>
<dbReference type="InterPro" id="IPR059122">
    <property type="entry name" value="Beta-prop_WDR5-like"/>
</dbReference>
<dbReference type="RefSeq" id="XP_035345532.1">
    <property type="nucleotide sequence ID" value="XM_035489639.1"/>
</dbReference>
<dbReference type="InterPro" id="IPR001680">
    <property type="entry name" value="WD40_rpt"/>
</dbReference>
<accession>A0A7H8QYZ2</accession>
<gene>
    <name evidence="10" type="ORF">TRUGW13939_06488</name>
</gene>
<dbReference type="PROSITE" id="PS00678">
    <property type="entry name" value="WD_REPEATS_1"/>
    <property type="match status" value="3"/>
</dbReference>
<keyword evidence="3" id="KW-0677">Repeat</keyword>
<evidence type="ECO:0000259" key="9">
    <source>
        <dbReference type="Pfam" id="PF25175"/>
    </source>
</evidence>
<evidence type="ECO:0000256" key="3">
    <source>
        <dbReference type="ARBA" id="ARBA00022737"/>
    </source>
</evidence>
<proteinExistence type="inferred from homology"/>
<feature type="repeat" description="WD" evidence="7">
    <location>
        <begin position="181"/>
        <end position="222"/>
    </location>
</feature>
<feature type="compositionally biased region" description="Basic and acidic residues" evidence="8">
    <location>
        <begin position="95"/>
        <end position="105"/>
    </location>
</feature>
<keyword evidence="11" id="KW-1185">Reference proteome</keyword>
<evidence type="ECO:0000256" key="4">
    <source>
        <dbReference type="ARBA" id="ARBA00038415"/>
    </source>
</evidence>
<dbReference type="OrthoDB" id="674604at2759"/>
<dbReference type="EMBL" id="CP055900">
    <property type="protein sequence ID" value="QKX59354.1"/>
    <property type="molecule type" value="Genomic_DNA"/>
</dbReference>
<feature type="repeat" description="WD" evidence="7">
    <location>
        <begin position="266"/>
        <end position="307"/>
    </location>
</feature>
<evidence type="ECO:0000313" key="11">
    <source>
        <dbReference type="Proteomes" id="UP000509510"/>
    </source>
</evidence>
<comment type="subcellular location">
    <subcellularLocation>
        <location evidence="1">Mitochondrion outer membrane</location>
        <topology evidence="1">Peripheral membrane protein</topology>
        <orientation evidence="1">Cytoplasmic side</orientation>
    </subcellularLocation>
</comment>
<feature type="repeat" description="WD" evidence="7">
    <location>
        <begin position="444"/>
        <end position="478"/>
    </location>
</feature>
<comment type="function">
    <text evidence="6">Involved in mitochondrial fission. Acts as an adapter protein required to form mitochondrial fission complexes. Formation of these complexes is required to promote constriction and fission of the mitochondrial compartment at a late step in mitochondrial division.</text>
</comment>
<feature type="repeat" description="WD" evidence="7">
    <location>
        <begin position="351"/>
        <end position="392"/>
    </location>
</feature>
<dbReference type="SMART" id="SM00320">
    <property type="entry name" value="WD40"/>
    <property type="match status" value="7"/>
</dbReference>
<feature type="region of interest" description="Disordered" evidence="8">
    <location>
        <begin position="503"/>
        <end position="526"/>
    </location>
</feature>
<evidence type="ECO:0000256" key="6">
    <source>
        <dbReference type="ARBA" id="ARBA00043913"/>
    </source>
</evidence>
<keyword evidence="2 7" id="KW-0853">WD repeat</keyword>
<evidence type="ECO:0000256" key="2">
    <source>
        <dbReference type="ARBA" id="ARBA00022574"/>
    </source>
</evidence>
<reference evidence="11" key="1">
    <citation type="submission" date="2020-06" db="EMBL/GenBank/DDBJ databases">
        <title>A chromosome-scale genome assembly of Talaromyces rugulosus W13939.</title>
        <authorList>
            <person name="Wang B."/>
            <person name="Guo L."/>
            <person name="Ye K."/>
            <person name="Wang L."/>
        </authorList>
    </citation>
    <scope>NUCLEOTIDE SEQUENCE [LARGE SCALE GENOMIC DNA]</scope>
    <source>
        <strain evidence="11">W13939</strain>
    </source>
</reference>
<dbReference type="Gene3D" id="2.130.10.10">
    <property type="entry name" value="YVTN repeat-like/Quinoprotein amine dehydrogenase"/>
    <property type="match status" value="1"/>
</dbReference>
<dbReference type="PROSITE" id="PS50294">
    <property type="entry name" value="WD_REPEATS_REGION"/>
    <property type="match status" value="4"/>
</dbReference>
<dbReference type="SUPFAM" id="SSF50978">
    <property type="entry name" value="WD40 repeat-like"/>
    <property type="match status" value="1"/>
</dbReference>
<evidence type="ECO:0000256" key="7">
    <source>
        <dbReference type="PROSITE-ProRule" id="PRU00221"/>
    </source>
</evidence>
<comment type="similarity">
    <text evidence="4">Belongs to the WD repeat MDV1/CAF4 family.</text>
</comment>
<dbReference type="GeneID" id="55993983"/>
<evidence type="ECO:0000256" key="5">
    <source>
        <dbReference type="ARBA" id="ARBA00039789"/>
    </source>
</evidence>
<dbReference type="Proteomes" id="UP000509510">
    <property type="component" value="Chromosome III"/>
</dbReference>
<dbReference type="GO" id="GO:1990234">
    <property type="term" value="C:transferase complex"/>
    <property type="evidence" value="ECO:0007669"/>
    <property type="project" value="UniProtKB-ARBA"/>
</dbReference>
<dbReference type="FunFam" id="2.130.10.10:FF:000510">
    <property type="entry name" value="WD repeat protein"/>
    <property type="match status" value="1"/>
</dbReference>
<dbReference type="CDD" id="cd00200">
    <property type="entry name" value="WD40"/>
    <property type="match status" value="1"/>
</dbReference>
<feature type="region of interest" description="Disordered" evidence="8">
    <location>
        <begin position="1"/>
        <end position="170"/>
    </location>
</feature>
<dbReference type="KEGG" id="trg:TRUGW13939_06488"/>
<feature type="repeat" description="WD" evidence="7">
    <location>
        <begin position="223"/>
        <end position="264"/>
    </location>
</feature>
<dbReference type="InterPro" id="IPR036322">
    <property type="entry name" value="WD40_repeat_dom_sf"/>
</dbReference>
<feature type="domain" description="WDR5-like beta-propeller" evidence="9">
    <location>
        <begin position="181"/>
        <end position="478"/>
    </location>
</feature>
<feature type="compositionally biased region" description="Basic and acidic residues" evidence="8">
    <location>
        <begin position="503"/>
        <end position="512"/>
    </location>
</feature>
<evidence type="ECO:0000313" key="10">
    <source>
        <dbReference type="EMBL" id="QKX59354.1"/>
    </source>
</evidence>
<dbReference type="InterPro" id="IPR020472">
    <property type="entry name" value="WD40_PAC1"/>
</dbReference>
<feature type="compositionally biased region" description="Low complexity" evidence="8">
    <location>
        <begin position="31"/>
        <end position="50"/>
    </location>
</feature>
<name>A0A7H8QYZ2_TALRU</name>
<dbReference type="PROSITE" id="PS50082">
    <property type="entry name" value="WD_REPEATS_2"/>
    <property type="match status" value="6"/>
</dbReference>
<feature type="repeat" description="WD" evidence="7">
    <location>
        <begin position="308"/>
        <end position="349"/>
    </location>
</feature>
<dbReference type="PRINTS" id="PR00320">
    <property type="entry name" value="GPROTEINBRPT"/>
</dbReference>
<dbReference type="GO" id="GO:0005741">
    <property type="term" value="C:mitochondrial outer membrane"/>
    <property type="evidence" value="ECO:0007669"/>
    <property type="project" value="UniProtKB-SubCell"/>
</dbReference>
<feature type="compositionally biased region" description="Polar residues" evidence="8">
    <location>
        <begin position="72"/>
        <end position="81"/>
    </location>
</feature>